<dbReference type="Pfam" id="PF01357">
    <property type="entry name" value="Expansin_C"/>
    <property type="match status" value="1"/>
</dbReference>
<reference evidence="13 14" key="1">
    <citation type="submission" date="2012-08" db="EMBL/GenBank/DDBJ databases">
        <title>Oryza genome evolution.</title>
        <authorList>
            <person name="Wing R.A."/>
        </authorList>
    </citation>
    <scope>NUCLEOTIDE SEQUENCE</scope>
</reference>
<dbReference type="PROSITE" id="PS50842">
    <property type="entry name" value="EXPANSIN_EG45"/>
    <property type="match status" value="1"/>
</dbReference>
<evidence type="ECO:0000259" key="12">
    <source>
        <dbReference type="PROSITE" id="PS50843"/>
    </source>
</evidence>
<comment type="subcellular location">
    <subcellularLocation>
        <location evidence="1">Membrane</location>
        <topology evidence="1">Peripheral membrane protein</topology>
    </subcellularLocation>
    <subcellularLocation>
        <location evidence="2">Secreted</location>
        <location evidence="2">Cell wall</location>
    </subcellularLocation>
</comment>
<keyword evidence="14" id="KW-1185">Reference proteome</keyword>
<dbReference type="SUPFAM" id="SSF50685">
    <property type="entry name" value="Barwin-like endoglucanases"/>
    <property type="match status" value="1"/>
</dbReference>
<evidence type="ECO:0000256" key="5">
    <source>
        <dbReference type="ARBA" id="ARBA00022525"/>
    </source>
</evidence>
<evidence type="ECO:0000256" key="3">
    <source>
        <dbReference type="ARBA" id="ARBA00005650"/>
    </source>
</evidence>
<keyword evidence="8" id="KW-1015">Disulfide bond</keyword>
<evidence type="ECO:0000313" key="14">
    <source>
        <dbReference type="Proteomes" id="UP000032180"/>
    </source>
</evidence>
<comment type="function">
    <text evidence="10">May cause loosening and extension of plant cell walls by disrupting non-covalent bonding between cellulose microfibrils and matrix glucans. No enzymatic activity has been found. May be required for rapid internodal elongation in deepwater rice during submergence.</text>
</comment>
<dbReference type="InterPro" id="IPR036749">
    <property type="entry name" value="Expansin_CBD_sf"/>
</dbReference>
<sequence length="138" mass="15153">MSGTAFGAMANNELDDRLRNVGIVDIQYRKVSCKYGTNVVFKVDAASNPYYFAVLIEYENGDGDLKDVHIMEQGDRLSAMDHSWGATWSINSKDGKPLRPPFSIWLTSGSGHELVAEDVIPSGWQPGSTYISSVNYAA</sequence>
<feature type="domain" description="Expansin-like EG45" evidence="11">
    <location>
        <begin position="1"/>
        <end position="38"/>
    </location>
</feature>
<feature type="domain" description="Expansin-like CBD" evidence="12">
    <location>
        <begin position="50"/>
        <end position="132"/>
    </location>
</feature>
<dbReference type="GO" id="GO:0005576">
    <property type="term" value="C:extracellular region"/>
    <property type="evidence" value="ECO:0007669"/>
    <property type="project" value="InterPro"/>
</dbReference>
<dbReference type="Gene3D" id="2.40.40.10">
    <property type="entry name" value="RlpA-like domain"/>
    <property type="match status" value="1"/>
</dbReference>
<evidence type="ECO:0000313" key="13">
    <source>
        <dbReference type="EnsemblPlants" id="LPERR11G04830.1"/>
    </source>
</evidence>
<dbReference type="Gene3D" id="2.60.40.760">
    <property type="entry name" value="Expansin, cellulose-binding-like domain"/>
    <property type="match status" value="1"/>
</dbReference>
<protein>
    <recommendedName>
        <fullName evidence="15">Expansin-like CBD domain-containing protein</fullName>
    </recommendedName>
</protein>
<accession>A0A0D9XPW9</accession>
<evidence type="ECO:0000259" key="11">
    <source>
        <dbReference type="PROSITE" id="PS50842"/>
    </source>
</evidence>
<keyword evidence="7" id="KW-0472">Membrane</keyword>
<evidence type="ECO:0000256" key="1">
    <source>
        <dbReference type="ARBA" id="ARBA00004170"/>
    </source>
</evidence>
<dbReference type="Gramene" id="LPERR11G04830.1">
    <property type="protein sequence ID" value="LPERR11G04830.1"/>
    <property type="gene ID" value="LPERR11G04830"/>
</dbReference>
<evidence type="ECO:0000256" key="9">
    <source>
        <dbReference type="ARBA" id="ARBA00023316"/>
    </source>
</evidence>
<dbReference type="InterPro" id="IPR007118">
    <property type="entry name" value="Expan_Lol_pI"/>
</dbReference>
<keyword evidence="9" id="KW-0961">Cell wall biogenesis/degradation</keyword>
<dbReference type="GO" id="GO:0016020">
    <property type="term" value="C:membrane"/>
    <property type="evidence" value="ECO:0007669"/>
    <property type="project" value="UniProtKB-SubCell"/>
</dbReference>
<evidence type="ECO:0000256" key="6">
    <source>
        <dbReference type="ARBA" id="ARBA00022729"/>
    </source>
</evidence>
<dbReference type="STRING" id="77586.A0A0D9XPW9"/>
<dbReference type="PRINTS" id="PR00829">
    <property type="entry name" value="LOLP1ALLERGN"/>
</dbReference>
<dbReference type="PROSITE" id="PS50843">
    <property type="entry name" value="EXPANSIN_CBD"/>
    <property type="match status" value="1"/>
</dbReference>
<evidence type="ECO:0000256" key="4">
    <source>
        <dbReference type="ARBA" id="ARBA00022512"/>
    </source>
</evidence>
<dbReference type="Proteomes" id="UP000032180">
    <property type="component" value="Chromosome 11"/>
</dbReference>
<evidence type="ECO:0000256" key="10">
    <source>
        <dbReference type="ARBA" id="ARBA00025488"/>
    </source>
</evidence>
<proteinExistence type="inferred from homology"/>
<evidence type="ECO:0000256" key="7">
    <source>
        <dbReference type="ARBA" id="ARBA00023136"/>
    </source>
</evidence>
<dbReference type="HOGENOM" id="CLU_027462_5_1_1"/>
<keyword evidence="4" id="KW-0134">Cell wall</keyword>
<dbReference type="PRINTS" id="PR01225">
    <property type="entry name" value="EXPANSNFAMLY"/>
</dbReference>
<dbReference type="eggNOG" id="ENOG502QPVQ">
    <property type="taxonomic scope" value="Eukaryota"/>
</dbReference>
<organism evidence="13 14">
    <name type="scientific">Leersia perrieri</name>
    <dbReference type="NCBI Taxonomy" id="77586"/>
    <lineage>
        <taxon>Eukaryota</taxon>
        <taxon>Viridiplantae</taxon>
        <taxon>Streptophyta</taxon>
        <taxon>Embryophyta</taxon>
        <taxon>Tracheophyta</taxon>
        <taxon>Spermatophyta</taxon>
        <taxon>Magnoliopsida</taxon>
        <taxon>Liliopsida</taxon>
        <taxon>Poales</taxon>
        <taxon>Poaceae</taxon>
        <taxon>BOP clade</taxon>
        <taxon>Oryzoideae</taxon>
        <taxon>Oryzeae</taxon>
        <taxon>Oryzinae</taxon>
        <taxon>Leersia</taxon>
    </lineage>
</organism>
<dbReference type="AlphaFoldDB" id="A0A0D9XPW9"/>
<name>A0A0D9XPW9_9ORYZ</name>
<reference evidence="13" key="3">
    <citation type="submission" date="2015-04" db="UniProtKB">
        <authorList>
            <consortium name="EnsemblPlants"/>
        </authorList>
    </citation>
    <scope>IDENTIFICATION</scope>
</reference>
<evidence type="ECO:0000256" key="2">
    <source>
        <dbReference type="ARBA" id="ARBA00004191"/>
    </source>
</evidence>
<evidence type="ECO:0008006" key="15">
    <source>
        <dbReference type="Google" id="ProtNLM"/>
    </source>
</evidence>
<dbReference type="PANTHER" id="PTHR31692">
    <property type="entry name" value="EXPANSIN-B3"/>
    <property type="match status" value="1"/>
</dbReference>
<keyword evidence="5" id="KW-0964">Secreted</keyword>
<dbReference type="InterPro" id="IPR007117">
    <property type="entry name" value="Expansin_CBD"/>
</dbReference>
<dbReference type="SUPFAM" id="SSF49590">
    <property type="entry name" value="PHL pollen allergen"/>
    <property type="match status" value="1"/>
</dbReference>
<evidence type="ECO:0000256" key="8">
    <source>
        <dbReference type="ARBA" id="ARBA00023157"/>
    </source>
</evidence>
<dbReference type="EnsemblPlants" id="LPERR11G04830.1">
    <property type="protein sequence ID" value="LPERR11G04830.1"/>
    <property type="gene ID" value="LPERR11G04830"/>
</dbReference>
<comment type="similarity">
    <text evidence="3">Belongs to the expansin family. Expansin B subfamily.</text>
</comment>
<dbReference type="InterPro" id="IPR005795">
    <property type="entry name" value="LolPI"/>
</dbReference>
<dbReference type="PANTHER" id="PTHR31692:SF22">
    <property type="entry name" value="EXPANSIN-B5"/>
    <property type="match status" value="1"/>
</dbReference>
<dbReference type="InterPro" id="IPR036908">
    <property type="entry name" value="RlpA-like_sf"/>
</dbReference>
<reference evidence="14" key="2">
    <citation type="submission" date="2013-12" db="EMBL/GenBank/DDBJ databases">
        <authorList>
            <person name="Yu Y."/>
            <person name="Lee S."/>
            <person name="de Baynast K."/>
            <person name="Wissotski M."/>
            <person name="Liu L."/>
            <person name="Talag J."/>
            <person name="Goicoechea J."/>
            <person name="Angelova A."/>
            <person name="Jetty R."/>
            <person name="Kudrna D."/>
            <person name="Golser W."/>
            <person name="Rivera L."/>
            <person name="Zhang J."/>
            <person name="Wing R."/>
        </authorList>
    </citation>
    <scope>NUCLEOTIDE SEQUENCE</scope>
</reference>
<keyword evidence="6" id="KW-0732">Signal</keyword>
<dbReference type="InterPro" id="IPR007112">
    <property type="entry name" value="Expansin/allergen_DPBB_dom"/>
</dbReference>
<dbReference type="GO" id="GO:0071555">
    <property type="term" value="P:cell wall organization"/>
    <property type="evidence" value="ECO:0007669"/>
    <property type="project" value="UniProtKB-KW"/>
</dbReference>